<evidence type="ECO:0000313" key="2">
    <source>
        <dbReference type="EMBL" id="KAI0305225.1"/>
    </source>
</evidence>
<name>A0AAD4M7W2_9AGAM</name>
<gene>
    <name evidence="2" type="ORF">B0F90DRAFT_1666683</name>
</gene>
<feature type="region of interest" description="Disordered" evidence="1">
    <location>
        <begin position="393"/>
        <end position="412"/>
    </location>
</feature>
<feature type="region of interest" description="Disordered" evidence="1">
    <location>
        <begin position="315"/>
        <end position="357"/>
    </location>
</feature>
<keyword evidence="3" id="KW-1185">Reference proteome</keyword>
<dbReference type="Proteomes" id="UP001203297">
    <property type="component" value="Unassembled WGS sequence"/>
</dbReference>
<dbReference type="AlphaFoldDB" id="A0AAD4M7W2"/>
<sequence length="494" mass="52871">MLPKPKTDDSVWSFNLRSYNPCDFSDSDSDGSHALADNPCSDGSTLVDQPLSEDNDTAVFKPNPWSIAKINAASRLAQKSQESISINETSLCKVNKRCDKKQPQGRIVDLFKKQAEQPPLAKASGLRPSDAPSRSSGTRRRKDCSKKPAILDSVAIIPESKNSPGNFGYPTKAVYGTRHSFDAISATNGAPHIGPALPSSSHVGGSAAPRSGLLFQSAQVSSTQASVGQFLGPSASARIPHPRTAVFPQHLKPSASSLTHRKQRIAVSSVVREPIIARDDFLTNNDEPPPAPTIMCAHDPLDIAATHVHRISEIQNGPPTGIPQDARTHLKSPSGTRLIGPSVPTSPHAAHHGRSTRADTKLDLPQRAYYQPYDHPALQPPVDEDAEWSTLQERKPRPCAQSKNTITTSGSAAGVGERPRVILYLPPPRVVAVDIPDIKRRYASVRGAMRKRRCASAAAWDALGLPSCGAVYVDGSAAAEVGILVWRGEASESG</sequence>
<comment type="caution">
    <text evidence="2">The sequence shown here is derived from an EMBL/GenBank/DDBJ whole genome shotgun (WGS) entry which is preliminary data.</text>
</comment>
<evidence type="ECO:0000313" key="3">
    <source>
        <dbReference type="Proteomes" id="UP001203297"/>
    </source>
</evidence>
<feature type="compositionally biased region" description="Polar residues" evidence="1">
    <location>
        <begin position="401"/>
        <end position="411"/>
    </location>
</feature>
<feature type="region of interest" description="Disordered" evidence="1">
    <location>
        <begin position="116"/>
        <end position="145"/>
    </location>
</feature>
<reference evidence="2" key="1">
    <citation type="journal article" date="2022" name="New Phytol.">
        <title>Evolutionary transition to the ectomycorrhizal habit in the genomes of a hyperdiverse lineage of mushroom-forming fungi.</title>
        <authorList>
            <person name="Looney B."/>
            <person name="Miyauchi S."/>
            <person name="Morin E."/>
            <person name="Drula E."/>
            <person name="Courty P.E."/>
            <person name="Kohler A."/>
            <person name="Kuo A."/>
            <person name="LaButti K."/>
            <person name="Pangilinan J."/>
            <person name="Lipzen A."/>
            <person name="Riley R."/>
            <person name="Andreopoulos W."/>
            <person name="He G."/>
            <person name="Johnson J."/>
            <person name="Nolan M."/>
            <person name="Tritt A."/>
            <person name="Barry K.W."/>
            <person name="Grigoriev I.V."/>
            <person name="Nagy L.G."/>
            <person name="Hibbett D."/>
            <person name="Henrissat B."/>
            <person name="Matheny P.B."/>
            <person name="Labbe J."/>
            <person name="Martin F.M."/>
        </authorList>
    </citation>
    <scope>NUCLEOTIDE SEQUENCE</scope>
    <source>
        <strain evidence="2">BPL690</strain>
    </source>
</reference>
<dbReference type="EMBL" id="WTXG01000006">
    <property type="protein sequence ID" value="KAI0305225.1"/>
    <property type="molecule type" value="Genomic_DNA"/>
</dbReference>
<proteinExistence type="predicted"/>
<protein>
    <submittedName>
        <fullName evidence="2">Uncharacterized protein</fullName>
    </submittedName>
</protein>
<evidence type="ECO:0000256" key="1">
    <source>
        <dbReference type="SAM" id="MobiDB-lite"/>
    </source>
</evidence>
<accession>A0AAD4M7W2</accession>
<organism evidence="2 3">
    <name type="scientific">Multifurca ochricompacta</name>
    <dbReference type="NCBI Taxonomy" id="376703"/>
    <lineage>
        <taxon>Eukaryota</taxon>
        <taxon>Fungi</taxon>
        <taxon>Dikarya</taxon>
        <taxon>Basidiomycota</taxon>
        <taxon>Agaricomycotina</taxon>
        <taxon>Agaricomycetes</taxon>
        <taxon>Russulales</taxon>
        <taxon>Russulaceae</taxon>
        <taxon>Multifurca</taxon>
    </lineage>
</organism>
<feature type="region of interest" description="Disordered" evidence="1">
    <location>
        <begin position="26"/>
        <end position="60"/>
    </location>
</feature>